<feature type="region of interest" description="Disordered" evidence="1">
    <location>
        <begin position="1"/>
        <end position="47"/>
    </location>
</feature>
<dbReference type="Proteomes" id="UP001287286">
    <property type="component" value="Unassembled WGS sequence"/>
</dbReference>
<organism evidence="2 3">
    <name type="scientific">Purpureocillium lilacinum</name>
    <name type="common">Paecilomyces lilacinus</name>
    <dbReference type="NCBI Taxonomy" id="33203"/>
    <lineage>
        <taxon>Eukaryota</taxon>
        <taxon>Fungi</taxon>
        <taxon>Dikarya</taxon>
        <taxon>Ascomycota</taxon>
        <taxon>Pezizomycotina</taxon>
        <taxon>Sordariomycetes</taxon>
        <taxon>Hypocreomycetidae</taxon>
        <taxon>Hypocreales</taxon>
        <taxon>Ophiocordycipitaceae</taxon>
        <taxon>Purpureocillium</taxon>
    </lineage>
</organism>
<evidence type="ECO:0000313" key="3">
    <source>
        <dbReference type="Proteomes" id="UP001287286"/>
    </source>
</evidence>
<sequence length="467" mass="52616">MPSNPANLRSRSYAEGDNGEHGDRLDHMAPLSDFAYHNPQPREGGPTDHIVRMQPRFDDSPTQQQSMPANFLYEASLPTHRQEPIRPIRLTGDSNSSVHPGASELRFDVPGRVYMDIEGKRVSMRTEDHQINVTQVMQASNLDRTQRANLRRALKQYGIVAPQRRQDWVSFRDGVFACQATGLDQQLLPLLSYARRPFPDRKDNNLYINKRDRPLMDILEQLPGFAGLNIGDHVVAYRWSERTINATQLIATGNWPRGKLFRFLKANPDIVTDTFAPHRRVRGTYISYEAAQRLCNHLGLSRDPIERLLSEESKELARSQGIYPERAACYRSEPNGASSSCDLVDFDLGHHVSNMITTYDPARCESYISLWNKIVSVGSWFPLAEQDGREEPAAFDLDGVRDSSFEVSNAHHGDAAGACSDASHTPILVTPWEDDAGSYRYSQVTERSNADGSYLAIADPSFKQLLE</sequence>
<dbReference type="EMBL" id="JAWRVI010000261">
    <property type="protein sequence ID" value="KAK4069823.1"/>
    <property type="molecule type" value="Genomic_DNA"/>
</dbReference>
<keyword evidence="3" id="KW-1185">Reference proteome</keyword>
<reference evidence="2 3" key="1">
    <citation type="journal article" date="2024" name="Microbiol. Resour. Announc.">
        <title>Genome annotations for the ascomycete fungi Trichoderma harzianum, Trichoderma aggressivum, and Purpureocillium lilacinum.</title>
        <authorList>
            <person name="Beijen E.P.W."/>
            <person name="Ohm R.A."/>
        </authorList>
    </citation>
    <scope>NUCLEOTIDE SEQUENCE [LARGE SCALE GENOMIC DNA]</scope>
    <source>
        <strain evidence="2 3">CBS 150709</strain>
    </source>
</reference>
<dbReference type="InterPro" id="IPR036887">
    <property type="entry name" value="HTH_APSES_sf"/>
</dbReference>
<evidence type="ECO:0000256" key="1">
    <source>
        <dbReference type="SAM" id="MobiDB-lite"/>
    </source>
</evidence>
<comment type="caution">
    <text evidence="2">The sequence shown here is derived from an EMBL/GenBank/DDBJ whole genome shotgun (WGS) entry which is preliminary data.</text>
</comment>
<feature type="compositionally biased region" description="Basic and acidic residues" evidence="1">
    <location>
        <begin position="12"/>
        <end position="27"/>
    </location>
</feature>
<feature type="compositionally biased region" description="Polar residues" evidence="1">
    <location>
        <begin position="1"/>
        <end position="10"/>
    </location>
</feature>
<protein>
    <submittedName>
        <fullName evidence="2">Uncharacterized protein</fullName>
    </submittedName>
</protein>
<dbReference type="Gene3D" id="3.10.260.10">
    <property type="entry name" value="Transcription regulator HTH, APSES-type DNA-binding domain"/>
    <property type="match status" value="2"/>
</dbReference>
<proteinExistence type="predicted"/>
<evidence type="ECO:0000313" key="2">
    <source>
        <dbReference type="EMBL" id="KAK4069823.1"/>
    </source>
</evidence>
<gene>
    <name evidence="2" type="ORF">Purlil1_13629</name>
</gene>
<name>A0ABR0BDI1_PURLI</name>
<accession>A0ABR0BDI1</accession>